<organism evidence="2 3">
    <name type="scientific">Drosophila albomicans</name>
    <name type="common">Fruit fly</name>
    <dbReference type="NCBI Taxonomy" id="7291"/>
    <lineage>
        <taxon>Eukaryota</taxon>
        <taxon>Metazoa</taxon>
        <taxon>Ecdysozoa</taxon>
        <taxon>Arthropoda</taxon>
        <taxon>Hexapoda</taxon>
        <taxon>Insecta</taxon>
        <taxon>Pterygota</taxon>
        <taxon>Neoptera</taxon>
        <taxon>Endopterygota</taxon>
        <taxon>Diptera</taxon>
        <taxon>Brachycera</taxon>
        <taxon>Muscomorpha</taxon>
        <taxon>Ephydroidea</taxon>
        <taxon>Drosophilidae</taxon>
        <taxon>Drosophila</taxon>
    </lineage>
</organism>
<dbReference type="GeneID" id="117574882"/>
<gene>
    <name evidence="3" type="primary">LOC117574882</name>
</gene>
<keyword evidence="2" id="KW-1185">Reference proteome</keyword>
<dbReference type="AlphaFoldDB" id="A0A6P8XTZ5"/>
<keyword evidence="1" id="KW-0732">Signal</keyword>
<evidence type="ECO:0000256" key="1">
    <source>
        <dbReference type="SAM" id="SignalP"/>
    </source>
</evidence>
<evidence type="ECO:0000313" key="2">
    <source>
        <dbReference type="Proteomes" id="UP000515160"/>
    </source>
</evidence>
<sequence>MHSVLLYVYLIVLSACALLSSSTQLGDPTAEMKQLTLADVNQATEQQELAAVRLARQLGFGRRFGRFGPGGGFGGGGGGFGPGPGFGGGGFGGRRFLGRRRFANPGFFPQPLGFFG</sequence>
<proteinExistence type="predicted"/>
<feature type="signal peptide" evidence="1">
    <location>
        <begin position="1"/>
        <end position="17"/>
    </location>
</feature>
<reference evidence="3" key="1">
    <citation type="submission" date="2025-08" db="UniProtKB">
        <authorList>
            <consortium name="RefSeq"/>
        </authorList>
    </citation>
    <scope>IDENTIFICATION</scope>
    <source>
        <strain evidence="3">15112-1751.03</strain>
        <tissue evidence="3">Whole Adult</tissue>
    </source>
</reference>
<feature type="chain" id="PRO_5028208562" evidence="1">
    <location>
        <begin position="18"/>
        <end position="116"/>
    </location>
</feature>
<name>A0A6P8XTZ5_DROAB</name>
<dbReference type="OrthoDB" id="7872967at2759"/>
<protein>
    <submittedName>
        <fullName evidence="3">Neuropeptide-like protein 32</fullName>
    </submittedName>
</protein>
<dbReference type="RefSeq" id="XP_034114805.1">
    <property type="nucleotide sequence ID" value="XM_034258914.2"/>
</dbReference>
<dbReference type="Proteomes" id="UP000515160">
    <property type="component" value="Chromosome 2R"/>
</dbReference>
<evidence type="ECO:0000313" key="3">
    <source>
        <dbReference type="RefSeq" id="XP_034114805.1"/>
    </source>
</evidence>
<accession>A0A6P8XTZ5</accession>